<proteinExistence type="predicted"/>
<dbReference type="HOGENOM" id="CLU_099361_0_0_6"/>
<sequence>MLNKSLLEKGILEKSQLGNKTALFPNDKGLTSAGAAKREHGSIKAEFVSAYNSGLNRRAFLRQTGAAAVLLGLLGAKPSAVIAEEAEDKVENDRGLEDFNAHSRGVVEAVQLQLFPDDGDGPSAKQLNGFQYLSWALDDPENVAEGDKAFILKGVGWLEEQSKATQGESFIKLSLIQQDTVMKQISQTRAGENWLSLLLYYLLESLTLDPVYGGNPDGIGWKWLEHQPGFPQPVKGKTYLDFS</sequence>
<dbReference type="AlphaFoldDB" id="A8FZ74"/>
<gene>
    <name evidence="2" type="ordered locus">Ssed_3543</name>
</gene>
<dbReference type="NCBIfam" id="TIGR01409">
    <property type="entry name" value="TAT_signal_seq"/>
    <property type="match status" value="1"/>
</dbReference>
<keyword evidence="3" id="KW-1185">Reference proteome</keyword>
<evidence type="ECO:0000313" key="3">
    <source>
        <dbReference type="Proteomes" id="UP000002015"/>
    </source>
</evidence>
<evidence type="ECO:0008006" key="4">
    <source>
        <dbReference type="Google" id="ProtNLM"/>
    </source>
</evidence>
<organism evidence="2 3">
    <name type="scientific">Shewanella sediminis (strain HAW-EB3)</name>
    <dbReference type="NCBI Taxonomy" id="425104"/>
    <lineage>
        <taxon>Bacteria</taxon>
        <taxon>Pseudomonadati</taxon>
        <taxon>Pseudomonadota</taxon>
        <taxon>Gammaproteobacteria</taxon>
        <taxon>Alteromonadales</taxon>
        <taxon>Shewanellaceae</taxon>
        <taxon>Shewanella</taxon>
    </lineage>
</organism>
<dbReference type="PROSITE" id="PS51318">
    <property type="entry name" value="TAT"/>
    <property type="match status" value="1"/>
</dbReference>
<dbReference type="EMBL" id="CP000821">
    <property type="protein sequence ID" value="ABV38147.1"/>
    <property type="molecule type" value="Genomic_DNA"/>
</dbReference>
<dbReference type="Proteomes" id="UP000002015">
    <property type="component" value="Chromosome"/>
</dbReference>
<reference evidence="2 3" key="1">
    <citation type="submission" date="2007-08" db="EMBL/GenBank/DDBJ databases">
        <title>Complete sequence of Shewanella sediminis HAW-EB3.</title>
        <authorList>
            <consortium name="US DOE Joint Genome Institute"/>
            <person name="Copeland A."/>
            <person name="Lucas S."/>
            <person name="Lapidus A."/>
            <person name="Barry K."/>
            <person name="Glavina del Rio T."/>
            <person name="Dalin E."/>
            <person name="Tice H."/>
            <person name="Pitluck S."/>
            <person name="Chertkov O."/>
            <person name="Brettin T."/>
            <person name="Bruce D."/>
            <person name="Detter J.C."/>
            <person name="Han C."/>
            <person name="Schmutz J."/>
            <person name="Larimer F."/>
            <person name="Land M."/>
            <person name="Hauser L."/>
            <person name="Kyrpides N."/>
            <person name="Kim E."/>
            <person name="Zhao J.-S."/>
            <person name="Richardson P."/>
        </authorList>
    </citation>
    <scope>NUCLEOTIDE SEQUENCE [LARGE SCALE GENOMIC DNA]</scope>
    <source>
        <strain evidence="2 3">HAW-EB3</strain>
    </source>
</reference>
<protein>
    <recommendedName>
        <fullName evidence="4">Tat (Twin-arginine translocation) pathway signal sequence domain protein</fullName>
    </recommendedName>
</protein>
<accession>A8FZ74</accession>
<dbReference type="KEGG" id="sse:Ssed_3543"/>
<dbReference type="STRING" id="425104.Ssed_3543"/>
<evidence type="ECO:0000256" key="1">
    <source>
        <dbReference type="ARBA" id="ARBA00022729"/>
    </source>
</evidence>
<dbReference type="InterPro" id="IPR019546">
    <property type="entry name" value="TAT_signal_bac_arc"/>
</dbReference>
<name>A8FZ74_SHESH</name>
<dbReference type="Pfam" id="PF13618">
    <property type="entry name" value="Gluconate_2-dh3"/>
    <property type="match status" value="1"/>
</dbReference>
<dbReference type="eggNOG" id="ENOG5032S98">
    <property type="taxonomic scope" value="Bacteria"/>
</dbReference>
<evidence type="ECO:0000313" key="2">
    <source>
        <dbReference type="EMBL" id="ABV38147.1"/>
    </source>
</evidence>
<dbReference type="OrthoDB" id="6259504at2"/>
<dbReference type="RefSeq" id="WP_012143877.1">
    <property type="nucleotide sequence ID" value="NC_009831.1"/>
</dbReference>
<keyword evidence="1" id="KW-0732">Signal</keyword>
<dbReference type="InterPro" id="IPR006311">
    <property type="entry name" value="TAT_signal"/>
</dbReference>
<dbReference type="InterPro" id="IPR027056">
    <property type="entry name" value="Gluconate_2DH_su3"/>
</dbReference>